<gene>
    <name evidence="18" type="primary">nnrE</name>
    <name evidence="17" type="synonym">nnrD</name>
    <name evidence="22" type="ORF">SAMN02910291_01906</name>
</gene>
<dbReference type="SUPFAM" id="SSF64153">
    <property type="entry name" value="YjeF N-terminal domain-like"/>
    <property type="match status" value="1"/>
</dbReference>
<accession>A0AA94L2Q9</accession>
<feature type="binding site" evidence="17">
    <location>
        <position position="466"/>
    </location>
    <ligand>
        <name>AMP</name>
        <dbReference type="ChEBI" id="CHEBI:456215"/>
    </ligand>
</feature>
<keyword evidence="11 18" id="KW-0413">Isomerase</keyword>
<dbReference type="InterPro" id="IPR029056">
    <property type="entry name" value="Ribokinase-like"/>
</dbReference>
<dbReference type="PROSITE" id="PS01050">
    <property type="entry name" value="YJEF_C_2"/>
    <property type="match status" value="1"/>
</dbReference>
<feature type="binding site" evidence="17">
    <location>
        <position position="467"/>
    </location>
    <ligand>
        <name>(6S)-NADPHX</name>
        <dbReference type="ChEBI" id="CHEBI:64076"/>
    </ligand>
</feature>
<proteinExistence type="inferred from homology"/>
<comment type="similarity">
    <text evidence="17">Belongs to the NnrD/CARKD family.</text>
</comment>
<dbReference type="Gene3D" id="3.40.1190.20">
    <property type="match status" value="1"/>
</dbReference>
<comment type="subunit">
    <text evidence="17">Homotetramer.</text>
</comment>
<dbReference type="HAMAP" id="MF_01966">
    <property type="entry name" value="NADHX_epimerase"/>
    <property type="match status" value="1"/>
</dbReference>
<keyword evidence="7 17" id="KW-0067">ATP-binding</keyword>
<feature type="binding site" evidence="17">
    <location>
        <position position="349"/>
    </location>
    <ligand>
        <name>(6S)-NADPHX</name>
        <dbReference type="ChEBI" id="CHEBI:64076"/>
    </ligand>
</feature>
<comment type="similarity">
    <text evidence="18">Belongs to the NnrE/AIBP family.</text>
</comment>
<dbReference type="HAMAP" id="MF_01965">
    <property type="entry name" value="NADHX_dehydratase"/>
    <property type="match status" value="1"/>
</dbReference>
<feature type="binding site" evidence="18">
    <location>
        <position position="140"/>
    </location>
    <ligand>
        <name>K(+)</name>
        <dbReference type="ChEBI" id="CHEBI:29103"/>
    </ligand>
</feature>
<keyword evidence="10 17" id="KW-0520">NAD</keyword>
<evidence type="ECO:0000256" key="18">
    <source>
        <dbReference type="HAMAP-Rule" id="MF_01966"/>
    </source>
</evidence>
<reference evidence="23" key="1">
    <citation type="submission" date="2016-11" db="EMBL/GenBank/DDBJ databases">
        <authorList>
            <person name="Jaros S."/>
            <person name="Januszkiewicz K."/>
            <person name="Wedrychowicz H."/>
        </authorList>
    </citation>
    <scope>NUCLEOTIDE SEQUENCE [LARGE SCALE GENOMIC DNA]</scope>
    <source>
        <strain evidence="23">DSM 7057</strain>
    </source>
</reference>
<feature type="binding site" evidence="18">
    <location>
        <begin position="144"/>
        <end position="150"/>
    </location>
    <ligand>
        <name>(6S)-NADPHX</name>
        <dbReference type="ChEBI" id="CHEBI:64076"/>
    </ligand>
</feature>
<comment type="catalytic activity">
    <reaction evidence="16 17 19">
        <text>(6S)-NADPHX + ADP = AMP + phosphate + NADPH + H(+)</text>
        <dbReference type="Rhea" id="RHEA:32235"/>
        <dbReference type="ChEBI" id="CHEBI:15378"/>
        <dbReference type="ChEBI" id="CHEBI:43474"/>
        <dbReference type="ChEBI" id="CHEBI:57783"/>
        <dbReference type="ChEBI" id="CHEBI:64076"/>
        <dbReference type="ChEBI" id="CHEBI:456215"/>
        <dbReference type="ChEBI" id="CHEBI:456216"/>
        <dbReference type="EC" id="4.2.1.136"/>
    </reaction>
</comment>
<feature type="binding site" evidence="17">
    <location>
        <position position="279"/>
    </location>
    <ligand>
        <name>(6S)-NADPHX</name>
        <dbReference type="ChEBI" id="CHEBI:64076"/>
    </ligand>
</feature>
<feature type="domain" description="YjeF C-terminal" evidence="20">
    <location>
        <begin position="243"/>
        <end position="541"/>
    </location>
</feature>
<dbReference type="GO" id="GO:0005524">
    <property type="term" value="F:ATP binding"/>
    <property type="evidence" value="ECO:0007669"/>
    <property type="project" value="UniProtKB-UniRule"/>
</dbReference>
<feature type="binding site" evidence="18">
    <location>
        <position position="178"/>
    </location>
    <ligand>
        <name>K(+)</name>
        <dbReference type="ChEBI" id="CHEBI:29103"/>
    </ligand>
</feature>
<evidence type="ECO:0000256" key="3">
    <source>
        <dbReference type="ARBA" id="ARBA00006001"/>
    </source>
</evidence>
<evidence type="ECO:0000256" key="13">
    <source>
        <dbReference type="ARBA" id="ARBA00023268"/>
    </source>
</evidence>
<evidence type="ECO:0000256" key="11">
    <source>
        <dbReference type="ARBA" id="ARBA00023235"/>
    </source>
</evidence>
<keyword evidence="6 17" id="KW-0547">Nucleotide-binding</keyword>
<dbReference type="RefSeq" id="WP_072312066.1">
    <property type="nucleotide sequence ID" value="NZ_FPIW01000035.1"/>
</dbReference>
<comment type="cofactor">
    <cofactor evidence="18 19">
        <name>K(+)</name>
        <dbReference type="ChEBI" id="CHEBI:29103"/>
    </cofactor>
    <text evidence="18 19">Binds 1 potassium ion per subunit.</text>
</comment>
<evidence type="ECO:0000256" key="7">
    <source>
        <dbReference type="ARBA" id="ARBA00022840"/>
    </source>
</evidence>
<sequence length="553" mass="57875">MPAPACPPPFFPPLPLPEEMRAWDKGAADLGLPEILLMENAARAALHVLRRYCPDLAGKSIWLFMGSGNNGGDAVCLARHLVDAHARPVVLHAKPLRRCKGACARHVAIARASGVPFFPLRWNRGKWRLPPDHLPHIIIDGIMGTGFSGLLRPQTQALIETVNSLAPQRLVLALDIPSGLNARTGQPQPEAVRATATASFVAGKPGLALPCARPWSGRVHVCDIGLPSIVRRNAPCSAYLIDARCIGQPGSPASLPENSFKNTYGHVLVLGGASGYAGAAHLASRASLRAGAGLVTAAAPAGAAADIRCGWPEIMTLALKGSDHDWPTSIPDSLAALLQRSSALVVGPGLGRGRDAAAFLRALMMLRRPPTVFDADALAVMAQERDLLDAVQEEDILTPHPGEAAMLLGLSAQAVQADRWAALDGLCSLNRGVNILKGAGTLVRQKESPTGICPYDVPQLAIGGSGDVLAGCLGGLLASKPGFTYSSNPEHAFPGGPSLIVAGQGVALHALAGRSLAHQWPVRGNTAAAIADALPHVFHTISQDQEDDLAWPR</sequence>
<dbReference type="Pfam" id="PF01256">
    <property type="entry name" value="Carb_kinase"/>
    <property type="match status" value="1"/>
</dbReference>
<comment type="caution">
    <text evidence="22">The sequence shown here is derived from an EMBL/GenBank/DDBJ whole genome shotgun (WGS) entry which is preliminary data.</text>
</comment>
<evidence type="ECO:0000259" key="21">
    <source>
        <dbReference type="PROSITE" id="PS51385"/>
    </source>
</evidence>
<keyword evidence="13" id="KW-0511">Multifunctional enzyme</keyword>
<evidence type="ECO:0000256" key="5">
    <source>
        <dbReference type="ARBA" id="ARBA00022723"/>
    </source>
</evidence>
<keyword evidence="12 17" id="KW-0456">Lyase</keyword>
<comment type="similarity">
    <text evidence="3 19">In the N-terminal section; belongs to the NnrE/AIBP family.</text>
</comment>
<dbReference type="InterPro" id="IPR036652">
    <property type="entry name" value="YjeF_N_dom_sf"/>
</dbReference>
<dbReference type="Proteomes" id="UP000182680">
    <property type="component" value="Unassembled WGS sequence"/>
</dbReference>
<comment type="function">
    <text evidence="18">Catalyzes the epimerization of the S- and R-forms of NAD(P)HX, a damaged form of NAD(P)H that is a result of enzymatic or heat-dependent hydration. This is a prerequisite for the S-specific NAD(P)H-hydrate dehydratase to allow the repair of both epimers of NAD(P)HX.</text>
</comment>
<keyword evidence="5 18" id="KW-0479">Metal-binding</keyword>
<feature type="binding site" evidence="18">
    <location>
        <position position="70"/>
    </location>
    <ligand>
        <name>K(+)</name>
        <dbReference type="ChEBI" id="CHEBI:29103"/>
    </ligand>
</feature>
<dbReference type="SUPFAM" id="SSF53613">
    <property type="entry name" value="Ribokinase-like"/>
    <property type="match status" value="1"/>
</dbReference>
<evidence type="ECO:0000313" key="23">
    <source>
        <dbReference type="Proteomes" id="UP000182680"/>
    </source>
</evidence>
<dbReference type="PROSITE" id="PS51385">
    <property type="entry name" value="YJEF_N"/>
    <property type="match status" value="1"/>
</dbReference>
<protein>
    <recommendedName>
        <fullName evidence="19">Bifunctional NAD(P)H-hydrate repair enzyme</fullName>
    </recommendedName>
    <alternativeName>
        <fullName evidence="19">Nicotinamide nucleotide repair protein</fullName>
    </alternativeName>
    <domain>
        <recommendedName>
            <fullName evidence="19">ADP-dependent (S)-NAD(P)H-hydrate dehydratase</fullName>
            <ecNumber evidence="19">4.2.1.136</ecNumber>
        </recommendedName>
        <alternativeName>
            <fullName evidence="19">ADP-dependent NAD(P)HX dehydratase</fullName>
        </alternativeName>
    </domain>
    <domain>
        <recommendedName>
            <fullName evidence="19">NAD(P)H-hydrate epimerase</fullName>
            <ecNumber evidence="19">5.1.99.6</ecNumber>
        </recommendedName>
    </domain>
</protein>
<comment type="catalytic activity">
    <reaction evidence="15 17 19">
        <text>(6S)-NADHX + ADP = AMP + phosphate + NADH + H(+)</text>
        <dbReference type="Rhea" id="RHEA:32223"/>
        <dbReference type="ChEBI" id="CHEBI:15378"/>
        <dbReference type="ChEBI" id="CHEBI:43474"/>
        <dbReference type="ChEBI" id="CHEBI:57945"/>
        <dbReference type="ChEBI" id="CHEBI:64074"/>
        <dbReference type="ChEBI" id="CHEBI:456215"/>
        <dbReference type="ChEBI" id="CHEBI:456216"/>
        <dbReference type="EC" id="4.2.1.136"/>
    </reaction>
</comment>
<dbReference type="Gene3D" id="3.40.50.10260">
    <property type="entry name" value="YjeF N-terminal domain"/>
    <property type="match status" value="1"/>
</dbReference>
<dbReference type="PIRSF" id="PIRSF017184">
    <property type="entry name" value="Nnr"/>
    <property type="match status" value="1"/>
</dbReference>
<comment type="catalytic activity">
    <reaction evidence="1 18 19">
        <text>(6R)-NADHX = (6S)-NADHX</text>
        <dbReference type="Rhea" id="RHEA:32215"/>
        <dbReference type="ChEBI" id="CHEBI:64074"/>
        <dbReference type="ChEBI" id="CHEBI:64075"/>
        <dbReference type="EC" id="5.1.99.6"/>
    </reaction>
</comment>
<evidence type="ECO:0000259" key="20">
    <source>
        <dbReference type="PROSITE" id="PS51383"/>
    </source>
</evidence>
<dbReference type="NCBIfam" id="TIGR00197">
    <property type="entry name" value="yjeF_nterm"/>
    <property type="match status" value="1"/>
</dbReference>
<dbReference type="PANTHER" id="PTHR12592">
    <property type="entry name" value="ATP-DEPENDENT (S)-NAD(P)H-HYDRATE DEHYDRATASE FAMILY MEMBER"/>
    <property type="match status" value="1"/>
</dbReference>
<evidence type="ECO:0000256" key="6">
    <source>
        <dbReference type="ARBA" id="ARBA00022741"/>
    </source>
</evidence>
<dbReference type="EMBL" id="FPIW01000035">
    <property type="protein sequence ID" value="SFW57276.1"/>
    <property type="molecule type" value="Genomic_DNA"/>
</dbReference>
<feature type="binding site" evidence="18">
    <location>
        <begin position="69"/>
        <end position="73"/>
    </location>
    <ligand>
        <name>(6S)-NADPHX</name>
        <dbReference type="ChEBI" id="CHEBI:64076"/>
    </ligand>
</feature>
<comment type="function">
    <text evidence="17">Catalyzes the dehydration of the S-form of NAD(P)HX at the expense of ADP, which is converted to AMP. Together with NAD(P)HX epimerase, which catalyzes the epimerization of the S- and R-forms, the enzyme allows the repair of both epimers of NAD(P)HX, a damaged form of NAD(P)H that is a result of enzymatic or heat-dependent hydration.</text>
</comment>
<dbReference type="PROSITE" id="PS51383">
    <property type="entry name" value="YJEF_C_3"/>
    <property type="match status" value="1"/>
</dbReference>
<feature type="binding site" evidence="17">
    <location>
        <begin position="437"/>
        <end position="441"/>
    </location>
    <ligand>
        <name>AMP</name>
        <dbReference type="ChEBI" id="CHEBI:456215"/>
    </ligand>
</feature>
<dbReference type="AlphaFoldDB" id="A0AA94L2Q9"/>
<feature type="binding site" evidence="17">
    <location>
        <position position="400"/>
    </location>
    <ligand>
        <name>(6S)-NADPHX</name>
        <dbReference type="ChEBI" id="CHEBI:64076"/>
    </ligand>
</feature>
<dbReference type="EC" id="4.2.1.136" evidence="19"/>
<comment type="caution">
    <text evidence="18">Lacks conserved residue(s) required for the propagation of feature annotation.</text>
</comment>
<evidence type="ECO:0000256" key="9">
    <source>
        <dbReference type="ARBA" id="ARBA00022958"/>
    </source>
</evidence>
<comment type="cofactor">
    <cofactor evidence="17">
        <name>Mg(2+)</name>
        <dbReference type="ChEBI" id="CHEBI:18420"/>
    </cofactor>
</comment>
<keyword evidence="9 18" id="KW-0630">Potassium</keyword>
<evidence type="ECO:0000256" key="17">
    <source>
        <dbReference type="HAMAP-Rule" id="MF_01965"/>
    </source>
</evidence>
<dbReference type="GO" id="GO:0052855">
    <property type="term" value="F:ADP-dependent NAD(P)H-hydrate dehydratase activity"/>
    <property type="evidence" value="ECO:0007669"/>
    <property type="project" value="UniProtKB-UniRule"/>
</dbReference>
<comment type="similarity">
    <text evidence="4 19">In the C-terminal section; belongs to the NnrD/CARKD family.</text>
</comment>
<dbReference type="NCBIfam" id="TIGR00196">
    <property type="entry name" value="yjeF_cterm"/>
    <property type="match status" value="1"/>
</dbReference>
<evidence type="ECO:0000256" key="16">
    <source>
        <dbReference type="ARBA" id="ARBA00049209"/>
    </source>
</evidence>
<comment type="catalytic activity">
    <reaction evidence="2 18 19">
        <text>(6R)-NADPHX = (6S)-NADPHX</text>
        <dbReference type="Rhea" id="RHEA:32227"/>
        <dbReference type="ChEBI" id="CHEBI:64076"/>
        <dbReference type="ChEBI" id="CHEBI:64077"/>
        <dbReference type="EC" id="5.1.99.6"/>
    </reaction>
</comment>
<dbReference type="GO" id="GO:0110051">
    <property type="term" value="P:metabolite repair"/>
    <property type="evidence" value="ECO:0007669"/>
    <property type="project" value="TreeGrafter"/>
</dbReference>
<evidence type="ECO:0000256" key="15">
    <source>
        <dbReference type="ARBA" id="ARBA00048238"/>
    </source>
</evidence>
<evidence type="ECO:0000256" key="8">
    <source>
        <dbReference type="ARBA" id="ARBA00022857"/>
    </source>
</evidence>
<dbReference type="InterPro" id="IPR030677">
    <property type="entry name" value="Nnr"/>
</dbReference>
<dbReference type="InterPro" id="IPR017953">
    <property type="entry name" value="Carbohydrate_kinase_pred_CS"/>
</dbReference>
<organism evidence="22 23">
    <name type="scientific">Desulfovibrio desulfuricans</name>
    <dbReference type="NCBI Taxonomy" id="876"/>
    <lineage>
        <taxon>Bacteria</taxon>
        <taxon>Pseudomonadati</taxon>
        <taxon>Thermodesulfobacteriota</taxon>
        <taxon>Desulfovibrionia</taxon>
        <taxon>Desulfovibrionales</taxon>
        <taxon>Desulfovibrionaceae</taxon>
        <taxon>Desulfovibrio</taxon>
    </lineage>
</organism>
<dbReference type="GO" id="GO:0052856">
    <property type="term" value="F:NAD(P)HX epimerase activity"/>
    <property type="evidence" value="ECO:0007669"/>
    <property type="project" value="UniProtKB-UniRule"/>
</dbReference>
<dbReference type="InterPro" id="IPR004443">
    <property type="entry name" value="YjeF_N_dom"/>
</dbReference>
<dbReference type="GO" id="GO:0046872">
    <property type="term" value="F:metal ion binding"/>
    <property type="evidence" value="ECO:0007669"/>
    <property type="project" value="UniProtKB-UniRule"/>
</dbReference>
<dbReference type="Pfam" id="PF03853">
    <property type="entry name" value="YjeF_N"/>
    <property type="match status" value="1"/>
</dbReference>
<keyword evidence="8 17" id="KW-0521">NADP</keyword>
<dbReference type="EC" id="5.1.99.6" evidence="19"/>
<dbReference type="CDD" id="cd01171">
    <property type="entry name" value="YXKO-related"/>
    <property type="match status" value="1"/>
</dbReference>
<comment type="function">
    <text evidence="14 19">Bifunctional enzyme that catalyzes the epimerization of the S- and R-forms of NAD(P)HX and the dehydration of the S-form of NAD(P)HX at the expense of ADP, which is converted to AMP. This allows the repair of both epimers of NAD(P)HX, a damaged form of NAD(P)H that is a result of enzymatic or heat-dependent hydration.</text>
</comment>
<evidence type="ECO:0000313" key="22">
    <source>
        <dbReference type="EMBL" id="SFW57276.1"/>
    </source>
</evidence>
<name>A0AA94L2Q9_DESDE</name>
<evidence type="ECO:0000256" key="10">
    <source>
        <dbReference type="ARBA" id="ARBA00023027"/>
    </source>
</evidence>
<evidence type="ECO:0000256" key="12">
    <source>
        <dbReference type="ARBA" id="ARBA00023239"/>
    </source>
</evidence>
<evidence type="ECO:0000256" key="2">
    <source>
        <dbReference type="ARBA" id="ARBA00000909"/>
    </source>
</evidence>
<evidence type="ECO:0000256" key="19">
    <source>
        <dbReference type="PIRNR" id="PIRNR017184"/>
    </source>
</evidence>
<dbReference type="PANTHER" id="PTHR12592:SF0">
    <property type="entry name" value="ATP-DEPENDENT (S)-NAD(P)H-HYDRATE DEHYDRATASE"/>
    <property type="match status" value="1"/>
</dbReference>
<dbReference type="InterPro" id="IPR000631">
    <property type="entry name" value="CARKD"/>
</dbReference>
<evidence type="ECO:0000256" key="1">
    <source>
        <dbReference type="ARBA" id="ARBA00000013"/>
    </source>
</evidence>
<feature type="binding site" evidence="18">
    <location>
        <position position="175"/>
    </location>
    <ligand>
        <name>(6S)-NADPHX</name>
        <dbReference type="ChEBI" id="CHEBI:64076"/>
    </ligand>
</feature>
<dbReference type="GO" id="GO:0046496">
    <property type="term" value="P:nicotinamide nucleotide metabolic process"/>
    <property type="evidence" value="ECO:0007669"/>
    <property type="project" value="UniProtKB-UniRule"/>
</dbReference>
<evidence type="ECO:0000256" key="4">
    <source>
        <dbReference type="ARBA" id="ARBA00009524"/>
    </source>
</evidence>
<evidence type="ECO:0000256" key="14">
    <source>
        <dbReference type="ARBA" id="ARBA00025153"/>
    </source>
</evidence>
<feature type="domain" description="YjeF N-terminal" evidence="21">
    <location>
        <begin position="20"/>
        <end position="232"/>
    </location>
</feature>